<proteinExistence type="predicted"/>
<dbReference type="InterPro" id="IPR027806">
    <property type="entry name" value="HARBI1_dom"/>
</dbReference>
<accession>A0A8S9XPU9</accession>
<evidence type="ECO:0000313" key="5">
    <source>
        <dbReference type="EMBL" id="KAF6209625.1"/>
    </source>
</evidence>
<organism evidence="5 6">
    <name type="scientific">Apolygus lucorum</name>
    <name type="common">Small green plant bug</name>
    <name type="synonym">Lygocoris lucorum</name>
    <dbReference type="NCBI Taxonomy" id="248454"/>
    <lineage>
        <taxon>Eukaryota</taxon>
        <taxon>Metazoa</taxon>
        <taxon>Ecdysozoa</taxon>
        <taxon>Arthropoda</taxon>
        <taxon>Hexapoda</taxon>
        <taxon>Insecta</taxon>
        <taxon>Pterygota</taxon>
        <taxon>Neoptera</taxon>
        <taxon>Paraneoptera</taxon>
        <taxon>Hemiptera</taxon>
        <taxon>Heteroptera</taxon>
        <taxon>Panheteroptera</taxon>
        <taxon>Cimicomorpha</taxon>
        <taxon>Miridae</taxon>
        <taxon>Mirini</taxon>
        <taxon>Apolygus</taxon>
    </lineage>
</organism>
<dbReference type="PANTHER" id="PTHR23080">
    <property type="entry name" value="THAP DOMAIN PROTEIN"/>
    <property type="match status" value="1"/>
</dbReference>
<evidence type="ECO:0000259" key="4">
    <source>
        <dbReference type="Pfam" id="PF13613"/>
    </source>
</evidence>
<dbReference type="EMBL" id="WIXP02000006">
    <property type="protein sequence ID" value="KAF6209625.1"/>
    <property type="molecule type" value="Genomic_DNA"/>
</dbReference>
<evidence type="ECO:0000259" key="3">
    <source>
        <dbReference type="Pfam" id="PF13359"/>
    </source>
</evidence>
<evidence type="ECO:0008006" key="7">
    <source>
        <dbReference type="Google" id="ProtNLM"/>
    </source>
</evidence>
<comment type="cofactor">
    <cofactor evidence="1">
        <name>a divalent metal cation</name>
        <dbReference type="ChEBI" id="CHEBI:60240"/>
    </cofactor>
</comment>
<comment type="caution">
    <text evidence="5">The sequence shown here is derived from an EMBL/GenBank/DDBJ whole genome shotgun (WGS) entry which is preliminary data.</text>
</comment>
<sequence length="364" mass="41832">MARCRRSDDRFRRVRQISTNLYICSKHFDEKPDKMDYSKCLPNGNSNLIVRPNNRRRLQVEELALAEESENRQVLGESIEHQQELSSSNMEEEPIVTADGTVSPSTSRFGSTDICQEATRSVGTQTTTSLPTIEQMTTIIERLNLQIVDLKRKLCDAEKAKTQAQKAQTVHQLPLVVFEQQLATNEDMCKFYTGFDINQLKAVTLFSAVDKIHYWGSTFMNESENTESSSKPQGRSRNYTQAQELLLFFLRLRGGFLLEDIAYRFNLSSSFVSRMVVTWTQILFQKFDSVRSHMFVPRHIINAHLPARFKKFKNIRVIIDCAEIRCEKSSSFEQQGNCYSEYKAHTTFKLLIGCTPNGGVSFLR</sequence>
<feature type="domain" description="DDE Tnp4" evidence="3">
    <location>
        <begin position="319"/>
        <end position="363"/>
    </location>
</feature>
<dbReference type="GO" id="GO:0046872">
    <property type="term" value="F:metal ion binding"/>
    <property type="evidence" value="ECO:0007669"/>
    <property type="project" value="UniProtKB-KW"/>
</dbReference>
<evidence type="ECO:0000256" key="1">
    <source>
        <dbReference type="ARBA" id="ARBA00001968"/>
    </source>
</evidence>
<dbReference type="OrthoDB" id="6496153at2759"/>
<evidence type="ECO:0000256" key="2">
    <source>
        <dbReference type="ARBA" id="ARBA00022723"/>
    </source>
</evidence>
<feature type="domain" description="Transposase Helix-turn-helix" evidence="4">
    <location>
        <begin position="242"/>
        <end position="287"/>
    </location>
</feature>
<dbReference type="PANTHER" id="PTHR23080:SF139">
    <property type="entry name" value="DDE TNP4 DOMAIN-CONTAINING PROTEIN"/>
    <property type="match status" value="1"/>
</dbReference>
<dbReference type="Pfam" id="PF13613">
    <property type="entry name" value="HTH_Tnp_4"/>
    <property type="match status" value="1"/>
</dbReference>
<reference evidence="5" key="1">
    <citation type="journal article" date="2021" name="Mol. Ecol. Resour.">
        <title>Apolygus lucorum genome provides insights into omnivorousness and mesophyll feeding.</title>
        <authorList>
            <person name="Liu Y."/>
            <person name="Liu H."/>
            <person name="Wang H."/>
            <person name="Huang T."/>
            <person name="Liu B."/>
            <person name="Yang B."/>
            <person name="Yin L."/>
            <person name="Li B."/>
            <person name="Zhang Y."/>
            <person name="Zhang S."/>
            <person name="Jiang F."/>
            <person name="Zhang X."/>
            <person name="Ren Y."/>
            <person name="Wang B."/>
            <person name="Wang S."/>
            <person name="Lu Y."/>
            <person name="Wu K."/>
            <person name="Fan W."/>
            <person name="Wang G."/>
        </authorList>
    </citation>
    <scope>NUCLEOTIDE SEQUENCE</scope>
    <source>
        <strain evidence="5">12Hb</strain>
    </source>
</reference>
<dbReference type="Pfam" id="PF13359">
    <property type="entry name" value="DDE_Tnp_4"/>
    <property type="match status" value="1"/>
</dbReference>
<evidence type="ECO:0000313" key="6">
    <source>
        <dbReference type="Proteomes" id="UP000466442"/>
    </source>
</evidence>
<dbReference type="AlphaFoldDB" id="A0A8S9XPU9"/>
<keyword evidence="2" id="KW-0479">Metal-binding</keyword>
<protein>
    <recommendedName>
        <fullName evidence="7">THAP-type domain-containing protein</fullName>
    </recommendedName>
</protein>
<keyword evidence="6" id="KW-1185">Reference proteome</keyword>
<dbReference type="InterPro" id="IPR027805">
    <property type="entry name" value="Transposase_HTH_dom"/>
</dbReference>
<name>A0A8S9XPU9_APOLU</name>
<gene>
    <name evidence="5" type="ORF">GE061_015373</name>
</gene>
<dbReference type="Proteomes" id="UP000466442">
    <property type="component" value="Unassembled WGS sequence"/>
</dbReference>